<dbReference type="CDD" id="cd00383">
    <property type="entry name" value="trans_reg_C"/>
    <property type="match status" value="1"/>
</dbReference>
<comment type="caution">
    <text evidence="10">The sequence shown here is derived from an EMBL/GenBank/DDBJ whole genome shotgun (WGS) entry which is preliminary data.</text>
</comment>
<dbReference type="RefSeq" id="WP_190928498.1">
    <property type="nucleotide sequence ID" value="NZ_JACXJA010000016.1"/>
</dbReference>
<dbReference type="InterPro" id="IPR001789">
    <property type="entry name" value="Sig_transdc_resp-reg_receiver"/>
</dbReference>
<evidence type="ECO:0000256" key="3">
    <source>
        <dbReference type="ARBA" id="ARBA00023015"/>
    </source>
</evidence>
<dbReference type="EMBL" id="JACXJA010000016">
    <property type="protein sequence ID" value="MBD2863050.1"/>
    <property type="molecule type" value="Genomic_DNA"/>
</dbReference>
<evidence type="ECO:0000256" key="5">
    <source>
        <dbReference type="ARBA" id="ARBA00023163"/>
    </source>
</evidence>
<evidence type="ECO:0000256" key="2">
    <source>
        <dbReference type="ARBA" id="ARBA00023012"/>
    </source>
</evidence>
<gene>
    <name evidence="10" type="ORF">IDH45_13740</name>
</gene>
<dbReference type="SUPFAM" id="SSF48452">
    <property type="entry name" value="TPR-like"/>
    <property type="match status" value="1"/>
</dbReference>
<sequence length="384" mass="43804">MLRTIIIDDELPALDWMKRLLTGSGSVELAGAYTNPMDALEQLGSEPIDVVFLDIEMPVINGLEFSGHIVEISPSTDIVFVTAYHQYALEAFERHAVDYVLKPASPDRIGATLAKLSARRRQSAGPSVKSGGAGEGIRCFGRFDWLRDNEPGGAVKWRTTKERELAALLVHNGNEWVQKEKILDALWGQDHIDQSRAYLYTCIYTLRKKLSAMGLERLLQSEQNGYRLDVSSIGCDAAEFSKVCEGEQLVDAASIAKMVRAVSLYRGDYMEQDGYFWAMQLQERYRERYISLLKRMAAYYAGVQSYFQAIECLRKITDKNPFLDDINELMIRYYARMGDRLSMIRHYEKFTKQLKQELGIEPLQRTVLLYEHLRSGLSDDTFSL</sequence>
<evidence type="ECO:0000256" key="1">
    <source>
        <dbReference type="ARBA" id="ARBA00005820"/>
    </source>
</evidence>
<dbReference type="InterPro" id="IPR051677">
    <property type="entry name" value="AfsR-DnrI-RedD_regulator"/>
</dbReference>
<feature type="DNA-binding region" description="OmpR/PhoB-type" evidence="7">
    <location>
        <begin position="125"/>
        <end position="230"/>
    </location>
</feature>
<dbReference type="InterPro" id="IPR016032">
    <property type="entry name" value="Sig_transdc_resp-reg_C-effctor"/>
</dbReference>
<dbReference type="InterPro" id="IPR036388">
    <property type="entry name" value="WH-like_DNA-bd_sf"/>
</dbReference>
<name>A0A927CBW9_9BACL</name>
<dbReference type="SUPFAM" id="SSF52172">
    <property type="entry name" value="CheY-like"/>
    <property type="match status" value="1"/>
</dbReference>
<evidence type="ECO:0000313" key="10">
    <source>
        <dbReference type="EMBL" id="MBD2863050.1"/>
    </source>
</evidence>
<dbReference type="Pfam" id="PF00486">
    <property type="entry name" value="Trans_reg_C"/>
    <property type="match status" value="1"/>
</dbReference>
<dbReference type="GO" id="GO:0003677">
    <property type="term" value="F:DNA binding"/>
    <property type="evidence" value="ECO:0007669"/>
    <property type="project" value="UniProtKB-UniRule"/>
</dbReference>
<keyword evidence="4 7" id="KW-0238">DNA-binding</keyword>
<comment type="similarity">
    <text evidence="1">Belongs to the AfsR/DnrI/RedD regulatory family.</text>
</comment>
<dbReference type="GO" id="GO:0000160">
    <property type="term" value="P:phosphorelay signal transduction system"/>
    <property type="evidence" value="ECO:0007669"/>
    <property type="project" value="UniProtKB-KW"/>
</dbReference>
<organism evidence="10 11">
    <name type="scientific">Paenibacillus oceani</name>
    <dbReference type="NCBI Taxonomy" id="2772510"/>
    <lineage>
        <taxon>Bacteria</taxon>
        <taxon>Bacillati</taxon>
        <taxon>Bacillota</taxon>
        <taxon>Bacilli</taxon>
        <taxon>Bacillales</taxon>
        <taxon>Paenibacillaceae</taxon>
        <taxon>Paenibacillus</taxon>
    </lineage>
</organism>
<dbReference type="InterPro" id="IPR005158">
    <property type="entry name" value="BTAD"/>
</dbReference>
<dbReference type="InterPro" id="IPR001867">
    <property type="entry name" value="OmpR/PhoB-type_DNA-bd"/>
</dbReference>
<dbReference type="Gene3D" id="3.40.50.2300">
    <property type="match status" value="1"/>
</dbReference>
<dbReference type="AlphaFoldDB" id="A0A927CBW9"/>
<dbReference type="GO" id="GO:0006355">
    <property type="term" value="P:regulation of DNA-templated transcription"/>
    <property type="evidence" value="ECO:0007669"/>
    <property type="project" value="InterPro"/>
</dbReference>
<evidence type="ECO:0000259" key="9">
    <source>
        <dbReference type="PROSITE" id="PS51755"/>
    </source>
</evidence>
<feature type="domain" description="Response regulatory" evidence="8">
    <location>
        <begin position="3"/>
        <end position="117"/>
    </location>
</feature>
<feature type="modified residue" description="4-aspartylphosphate" evidence="6">
    <location>
        <position position="54"/>
    </location>
</feature>
<dbReference type="Gene3D" id="1.10.10.10">
    <property type="entry name" value="Winged helix-like DNA-binding domain superfamily/Winged helix DNA-binding domain"/>
    <property type="match status" value="1"/>
</dbReference>
<dbReference type="Pfam" id="PF03704">
    <property type="entry name" value="BTAD"/>
    <property type="match status" value="1"/>
</dbReference>
<keyword evidence="5" id="KW-0804">Transcription</keyword>
<evidence type="ECO:0000256" key="7">
    <source>
        <dbReference type="PROSITE-ProRule" id="PRU01091"/>
    </source>
</evidence>
<evidence type="ECO:0000313" key="11">
    <source>
        <dbReference type="Proteomes" id="UP000639396"/>
    </source>
</evidence>
<keyword evidence="2" id="KW-0902">Two-component regulatory system</keyword>
<keyword evidence="11" id="KW-1185">Reference proteome</keyword>
<dbReference type="PANTHER" id="PTHR35807">
    <property type="entry name" value="TRANSCRIPTIONAL REGULATOR REDD-RELATED"/>
    <property type="match status" value="1"/>
</dbReference>
<dbReference type="SMART" id="SM00862">
    <property type="entry name" value="Trans_reg_C"/>
    <property type="match status" value="1"/>
</dbReference>
<reference evidence="10" key="1">
    <citation type="submission" date="2020-09" db="EMBL/GenBank/DDBJ databases">
        <title>A novel bacterium of genus Paenibacillus, isolated from South China Sea.</title>
        <authorList>
            <person name="Huang H."/>
            <person name="Mo K."/>
            <person name="Hu Y."/>
        </authorList>
    </citation>
    <scope>NUCLEOTIDE SEQUENCE</scope>
    <source>
        <strain evidence="10">IB182363</strain>
    </source>
</reference>
<dbReference type="Gene3D" id="1.25.40.10">
    <property type="entry name" value="Tetratricopeptide repeat domain"/>
    <property type="match status" value="1"/>
</dbReference>
<protein>
    <submittedName>
        <fullName evidence="10">Response regulator</fullName>
    </submittedName>
</protein>
<dbReference type="SUPFAM" id="SSF46894">
    <property type="entry name" value="C-terminal effector domain of the bipartite response regulators"/>
    <property type="match status" value="1"/>
</dbReference>
<feature type="domain" description="OmpR/PhoB-type" evidence="9">
    <location>
        <begin position="125"/>
        <end position="230"/>
    </location>
</feature>
<accession>A0A927CBW9</accession>
<dbReference type="Pfam" id="PF00072">
    <property type="entry name" value="Response_reg"/>
    <property type="match status" value="1"/>
</dbReference>
<keyword evidence="6" id="KW-0597">Phosphoprotein</keyword>
<evidence type="ECO:0000259" key="8">
    <source>
        <dbReference type="PROSITE" id="PS50110"/>
    </source>
</evidence>
<dbReference type="InterPro" id="IPR011990">
    <property type="entry name" value="TPR-like_helical_dom_sf"/>
</dbReference>
<dbReference type="Proteomes" id="UP000639396">
    <property type="component" value="Unassembled WGS sequence"/>
</dbReference>
<evidence type="ECO:0000256" key="6">
    <source>
        <dbReference type="PROSITE-ProRule" id="PRU00169"/>
    </source>
</evidence>
<dbReference type="PROSITE" id="PS50110">
    <property type="entry name" value="RESPONSE_REGULATORY"/>
    <property type="match status" value="1"/>
</dbReference>
<dbReference type="InterPro" id="IPR011006">
    <property type="entry name" value="CheY-like_superfamily"/>
</dbReference>
<dbReference type="SMART" id="SM01043">
    <property type="entry name" value="BTAD"/>
    <property type="match status" value="1"/>
</dbReference>
<keyword evidence="3" id="KW-0805">Transcription regulation</keyword>
<dbReference type="SMART" id="SM00448">
    <property type="entry name" value="REC"/>
    <property type="match status" value="1"/>
</dbReference>
<evidence type="ECO:0000256" key="4">
    <source>
        <dbReference type="ARBA" id="ARBA00023125"/>
    </source>
</evidence>
<proteinExistence type="inferred from homology"/>
<dbReference type="PROSITE" id="PS51755">
    <property type="entry name" value="OMPR_PHOB"/>
    <property type="match status" value="1"/>
</dbReference>